<dbReference type="EMBL" id="CP063849">
    <property type="protein sequence ID" value="QOY91242.1"/>
    <property type="molecule type" value="Genomic_DNA"/>
</dbReference>
<dbReference type="SUPFAM" id="SSF63411">
    <property type="entry name" value="LuxS/MPP-like metallohydrolase"/>
    <property type="match status" value="4"/>
</dbReference>
<keyword evidence="7" id="KW-1185">Reference proteome</keyword>
<dbReference type="Pfam" id="PF05193">
    <property type="entry name" value="Peptidase_M16_C"/>
    <property type="match status" value="2"/>
</dbReference>
<dbReference type="InterPro" id="IPR011249">
    <property type="entry name" value="Metalloenz_LuxS/M16"/>
</dbReference>
<feature type="compositionally biased region" description="Gly residues" evidence="2">
    <location>
        <begin position="582"/>
        <end position="593"/>
    </location>
</feature>
<evidence type="ECO:0000256" key="1">
    <source>
        <dbReference type="ARBA" id="ARBA00007261"/>
    </source>
</evidence>
<evidence type="ECO:0000259" key="5">
    <source>
        <dbReference type="Pfam" id="PF05193"/>
    </source>
</evidence>
<evidence type="ECO:0000313" key="6">
    <source>
        <dbReference type="EMBL" id="QOY91242.1"/>
    </source>
</evidence>
<reference evidence="6 7" key="1">
    <citation type="submission" date="2020-10" db="EMBL/GenBank/DDBJ databases">
        <title>Complete genome sequence of Paludibaculum fermentans P105T, a facultatively anaerobic acidobacterium capable of dissimilatory Fe(III) reduction.</title>
        <authorList>
            <person name="Dedysh S.N."/>
            <person name="Beletsky A.V."/>
            <person name="Kulichevskaya I.S."/>
            <person name="Mardanov A.V."/>
            <person name="Ravin N.V."/>
        </authorList>
    </citation>
    <scope>NUCLEOTIDE SEQUENCE [LARGE SCALE GENOMIC DNA]</scope>
    <source>
        <strain evidence="6 7">P105</strain>
    </source>
</reference>
<evidence type="ECO:0000256" key="2">
    <source>
        <dbReference type="SAM" id="MobiDB-lite"/>
    </source>
</evidence>
<evidence type="ECO:0000256" key="3">
    <source>
        <dbReference type="SAM" id="SignalP"/>
    </source>
</evidence>
<dbReference type="PANTHER" id="PTHR11851:SF49">
    <property type="entry name" value="MITOCHONDRIAL-PROCESSING PEPTIDASE SUBUNIT ALPHA"/>
    <property type="match status" value="1"/>
</dbReference>
<dbReference type="GO" id="GO:0046872">
    <property type="term" value="F:metal ion binding"/>
    <property type="evidence" value="ECO:0007669"/>
    <property type="project" value="InterPro"/>
</dbReference>
<dbReference type="Pfam" id="PF00675">
    <property type="entry name" value="Peptidase_M16"/>
    <property type="match status" value="1"/>
</dbReference>
<feature type="signal peptide" evidence="3">
    <location>
        <begin position="1"/>
        <end position="19"/>
    </location>
</feature>
<feature type="region of interest" description="Disordered" evidence="2">
    <location>
        <begin position="582"/>
        <end position="603"/>
    </location>
</feature>
<organism evidence="6 7">
    <name type="scientific">Paludibaculum fermentans</name>
    <dbReference type="NCBI Taxonomy" id="1473598"/>
    <lineage>
        <taxon>Bacteria</taxon>
        <taxon>Pseudomonadati</taxon>
        <taxon>Acidobacteriota</taxon>
        <taxon>Terriglobia</taxon>
        <taxon>Bryobacterales</taxon>
        <taxon>Bryobacteraceae</taxon>
        <taxon>Paludibaculum</taxon>
    </lineage>
</organism>
<feature type="domain" description="Peptidase M16 C-terminal" evidence="5">
    <location>
        <begin position="688"/>
        <end position="867"/>
    </location>
</feature>
<protein>
    <submittedName>
        <fullName evidence="6">Insulinase family protein</fullName>
    </submittedName>
</protein>
<feature type="domain" description="Peptidase M16 C-terminal" evidence="5">
    <location>
        <begin position="203"/>
        <end position="386"/>
    </location>
</feature>
<dbReference type="AlphaFoldDB" id="A0A7S7NWU5"/>
<dbReference type="InterPro" id="IPR007863">
    <property type="entry name" value="Peptidase_M16_C"/>
</dbReference>
<name>A0A7S7NWU5_PALFE</name>
<sequence length="942" mass="101761">MRTRILTAAFALASTATLAVSFAQSLPPGVQNKASVGGITEYAYPNGLRVLLFPNPASPKITINVTYLVGSRHEGYGETGMAHLLEHMNFIETTNGRQIKNEIVSRGAAWNGTTSNDRTNYFETVPATPENLKWALSLEADRMVNVKFTKQILDTEMTVVRNEFERGENSPQSILRERVEATAYLWHNYGKSTIGSKDDLEKVPVDRLAAFYRKYYQPDNAVLVITGRLEEAATLAAVNEAFGRIPRPTRVLDQTYTVEPAQDGERYVELRRVGEGQSVVVAYHGPAAGHPDSAALQVLAGIMSGAGGRGPRGGGGSEGRLTKAVVDTHKADAANMSVALLYDPGLITLSASLNKDQSLDEVRKLLISTAEGVITNPPSKEEIERVTTPLLRNLENSLSDPQSIATGALNTAISQGDWRLMFLQHDRLKDISATDVVRVAKAYLKASNRTVGYFIPEAAPDRTVVPATPDLSSILKDYRSTISVKQGEAFDPAPANIESRVVRSKLPNGMRVVMLPKQTDAGMVTAIIELRFGDQSTLAGKNTTAQFAGALLSRGTRSKNREQLADEMRVLNARIQVSGGGGGGFAGGRGRGPAGPSSAPNSAVASITAPADKFVAALRLAVEMLKEPAFAQDEFERIRLPRIKALENVQTEPTQLAAENLQRHLSPWKPGDVLYPATREDQLAETNKVTLEDVKQFHARFYGANYGVFAVTGPVDKAAVLAAATELLGSWNTSMAYQPIKPAFKQAAPLNTKIETPDKANAQFEAGLRFRLSDSDADYPAMLLAGYMFGGPITSHISDRIRNREGLSYGANARVAIPAEGDAALLSGTVSLNPANGPKVEFSFTDELARTLKEGFTAKEVDAAKKAYLDARLVSRSQDAALLAMLASHEQLGRTMKWDEQLEQKIASLTPQQITAAFRKHINAGSLAIVKAGDFKAAGVYQ</sequence>
<comment type="similarity">
    <text evidence="1">Belongs to the peptidase M16 family.</text>
</comment>
<dbReference type="RefSeq" id="WP_194452896.1">
    <property type="nucleotide sequence ID" value="NZ_CP063849.1"/>
</dbReference>
<dbReference type="InterPro" id="IPR050361">
    <property type="entry name" value="MPP/UQCRC_Complex"/>
</dbReference>
<evidence type="ECO:0000259" key="4">
    <source>
        <dbReference type="Pfam" id="PF00675"/>
    </source>
</evidence>
<dbReference type="InterPro" id="IPR011765">
    <property type="entry name" value="Pept_M16_N"/>
</dbReference>
<dbReference type="Proteomes" id="UP000593892">
    <property type="component" value="Chromosome"/>
</dbReference>
<feature type="chain" id="PRO_5032367278" evidence="3">
    <location>
        <begin position="20"/>
        <end position="942"/>
    </location>
</feature>
<feature type="domain" description="Peptidase M16 N-terminal" evidence="4">
    <location>
        <begin position="50"/>
        <end position="195"/>
    </location>
</feature>
<dbReference type="KEGG" id="pfer:IRI77_15220"/>
<proteinExistence type="inferred from homology"/>
<dbReference type="PANTHER" id="PTHR11851">
    <property type="entry name" value="METALLOPROTEASE"/>
    <property type="match status" value="1"/>
</dbReference>
<evidence type="ECO:0000313" key="7">
    <source>
        <dbReference type="Proteomes" id="UP000593892"/>
    </source>
</evidence>
<accession>A0A7S7NWU5</accession>
<keyword evidence="3" id="KW-0732">Signal</keyword>
<gene>
    <name evidence="6" type="ORF">IRI77_15220</name>
</gene>
<dbReference type="Gene3D" id="3.30.830.10">
    <property type="entry name" value="Metalloenzyme, LuxS/M16 peptidase-like"/>
    <property type="match status" value="4"/>
</dbReference>